<dbReference type="EMBL" id="JAYMYS010000001">
    <property type="protein sequence ID" value="KAK7412943.1"/>
    <property type="molecule type" value="Genomic_DNA"/>
</dbReference>
<dbReference type="PANTHER" id="PTHR32246:SF100">
    <property type="entry name" value="PROTEIN SRC2"/>
    <property type="match status" value="1"/>
</dbReference>
<keyword evidence="2" id="KW-0472">Membrane</keyword>
<evidence type="ECO:0000256" key="1">
    <source>
        <dbReference type="SAM" id="MobiDB-lite"/>
    </source>
</evidence>
<feature type="compositionally biased region" description="Pro residues" evidence="1">
    <location>
        <begin position="146"/>
        <end position="155"/>
    </location>
</feature>
<dbReference type="SMART" id="SM00239">
    <property type="entry name" value="C2"/>
    <property type="match status" value="1"/>
</dbReference>
<dbReference type="GO" id="GO:0006952">
    <property type="term" value="P:defense response"/>
    <property type="evidence" value="ECO:0007669"/>
    <property type="project" value="InterPro"/>
</dbReference>
<dbReference type="Proteomes" id="UP001386955">
    <property type="component" value="Unassembled WGS sequence"/>
</dbReference>
<proteinExistence type="predicted"/>
<gene>
    <name evidence="4" type="ORF">VNO78_04726</name>
</gene>
<dbReference type="Gene3D" id="2.60.40.150">
    <property type="entry name" value="C2 domain"/>
    <property type="match status" value="1"/>
</dbReference>
<dbReference type="AlphaFoldDB" id="A0AAN9T3C1"/>
<dbReference type="PROSITE" id="PS50004">
    <property type="entry name" value="C2"/>
    <property type="match status" value="1"/>
</dbReference>
<organism evidence="4 5">
    <name type="scientific">Psophocarpus tetragonolobus</name>
    <name type="common">Winged bean</name>
    <name type="synonym">Dolichos tetragonolobus</name>
    <dbReference type="NCBI Taxonomy" id="3891"/>
    <lineage>
        <taxon>Eukaryota</taxon>
        <taxon>Viridiplantae</taxon>
        <taxon>Streptophyta</taxon>
        <taxon>Embryophyta</taxon>
        <taxon>Tracheophyta</taxon>
        <taxon>Spermatophyta</taxon>
        <taxon>Magnoliopsida</taxon>
        <taxon>eudicotyledons</taxon>
        <taxon>Gunneridae</taxon>
        <taxon>Pentapetalae</taxon>
        <taxon>rosids</taxon>
        <taxon>fabids</taxon>
        <taxon>Fabales</taxon>
        <taxon>Fabaceae</taxon>
        <taxon>Papilionoideae</taxon>
        <taxon>50 kb inversion clade</taxon>
        <taxon>NPAAA clade</taxon>
        <taxon>indigoferoid/millettioid clade</taxon>
        <taxon>Phaseoleae</taxon>
        <taxon>Psophocarpus</taxon>
    </lineage>
</organism>
<dbReference type="PANTHER" id="PTHR32246">
    <property type="entry name" value="INGRESSION PROTEIN FIC1"/>
    <property type="match status" value="1"/>
</dbReference>
<dbReference type="InterPro" id="IPR044750">
    <property type="entry name" value="C2_SRC2/BAP"/>
</dbReference>
<keyword evidence="2" id="KW-0812">Transmembrane</keyword>
<feature type="domain" description="C2" evidence="3">
    <location>
        <begin position="1"/>
        <end position="112"/>
    </location>
</feature>
<evidence type="ECO:0000259" key="3">
    <source>
        <dbReference type="PROSITE" id="PS50004"/>
    </source>
</evidence>
<protein>
    <recommendedName>
        <fullName evidence="3">C2 domain-containing protein</fullName>
    </recommendedName>
</protein>
<evidence type="ECO:0000313" key="5">
    <source>
        <dbReference type="Proteomes" id="UP001386955"/>
    </source>
</evidence>
<name>A0AAN9T3C1_PSOTE</name>
<keyword evidence="5" id="KW-1185">Reference proteome</keyword>
<dbReference type="SUPFAM" id="SSF49562">
    <property type="entry name" value="C2 domain (Calcium/lipid-binding domain, CaLB)"/>
    <property type="match status" value="1"/>
</dbReference>
<dbReference type="CDD" id="cd04051">
    <property type="entry name" value="C2_SRC2_like"/>
    <property type="match status" value="1"/>
</dbReference>
<feature type="compositionally biased region" description="Low complexity" evidence="1">
    <location>
        <begin position="164"/>
        <end position="178"/>
    </location>
</feature>
<sequence>MEYRTLELKIISAKEIKNVNMFSKMDVYAVVSLYGDPHNPQGATTQVHKDAGTNPTWNYSIKFAVNEWMAKENRVSLEIKLISDRTLGDTVIGTVHVPLRELLDNPAHDASFRQVSYQVIKTSGKPKGSLNFSFRFGEHLVTPSAKAPPPPPPPPPHHDPVMAYPPSSAASSASSSIPQPPSAYGYPYAYPPHHPYSAYQQPPQSYAYCYPPQQPQQPKKNKFGLGLGAGLLGGAFGGMLLGDMISDAGAYHAGFDAAFDDSAAFDF</sequence>
<feature type="transmembrane region" description="Helical" evidence="2">
    <location>
        <begin position="223"/>
        <end position="241"/>
    </location>
</feature>
<dbReference type="InterPro" id="IPR035892">
    <property type="entry name" value="C2_domain_sf"/>
</dbReference>
<dbReference type="InterPro" id="IPR000008">
    <property type="entry name" value="C2_dom"/>
</dbReference>
<evidence type="ECO:0000313" key="4">
    <source>
        <dbReference type="EMBL" id="KAK7412943.1"/>
    </source>
</evidence>
<comment type="caution">
    <text evidence="4">The sequence shown here is derived from an EMBL/GenBank/DDBJ whole genome shotgun (WGS) entry which is preliminary data.</text>
</comment>
<reference evidence="4 5" key="1">
    <citation type="submission" date="2024-01" db="EMBL/GenBank/DDBJ databases">
        <title>The genomes of 5 underutilized Papilionoideae crops provide insights into root nodulation and disease resistanc.</title>
        <authorList>
            <person name="Jiang F."/>
        </authorList>
    </citation>
    <scope>NUCLEOTIDE SEQUENCE [LARGE SCALE GENOMIC DNA]</scope>
    <source>
        <strain evidence="4">DUOXIRENSHENG_FW03</strain>
        <tissue evidence="4">Leaves</tissue>
    </source>
</reference>
<keyword evidence="2" id="KW-1133">Transmembrane helix</keyword>
<feature type="region of interest" description="Disordered" evidence="1">
    <location>
        <begin position="141"/>
        <end position="178"/>
    </location>
</feature>
<accession>A0AAN9T3C1</accession>
<evidence type="ECO:0000256" key="2">
    <source>
        <dbReference type="SAM" id="Phobius"/>
    </source>
</evidence>
<dbReference type="Pfam" id="PF00168">
    <property type="entry name" value="C2"/>
    <property type="match status" value="1"/>
</dbReference>